<protein>
    <submittedName>
        <fullName evidence="4">Alpha/beta hydrolase</fullName>
    </submittedName>
</protein>
<dbReference type="PANTHER" id="PTHR48081">
    <property type="entry name" value="AB HYDROLASE SUPERFAMILY PROTEIN C4A8.06C"/>
    <property type="match status" value="1"/>
</dbReference>
<evidence type="ECO:0000256" key="2">
    <source>
        <dbReference type="SAM" id="MobiDB-lite"/>
    </source>
</evidence>
<evidence type="ECO:0000313" key="5">
    <source>
        <dbReference type="Proteomes" id="UP001430306"/>
    </source>
</evidence>
<name>A0ABS8NGG9_9BACT</name>
<dbReference type="PANTHER" id="PTHR48081:SF13">
    <property type="entry name" value="ALPHA_BETA HYDROLASE"/>
    <property type="match status" value="1"/>
</dbReference>
<dbReference type="InterPro" id="IPR050300">
    <property type="entry name" value="GDXG_lipolytic_enzyme"/>
</dbReference>
<dbReference type="Gene3D" id="3.40.50.1820">
    <property type="entry name" value="alpha/beta hydrolase"/>
    <property type="match status" value="1"/>
</dbReference>
<feature type="compositionally biased region" description="Basic and acidic residues" evidence="2">
    <location>
        <begin position="13"/>
        <end position="26"/>
    </location>
</feature>
<dbReference type="SUPFAM" id="SSF53474">
    <property type="entry name" value="alpha/beta-Hydrolases"/>
    <property type="match status" value="1"/>
</dbReference>
<gene>
    <name evidence="4" type="ORF">LOC71_10215</name>
</gene>
<accession>A0ABS8NGG9</accession>
<feature type="domain" description="BD-FAE-like" evidence="3">
    <location>
        <begin position="79"/>
        <end position="291"/>
    </location>
</feature>
<dbReference type="GO" id="GO:0016787">
    <property type="term" value="F:hydrolase activity"/>
    <property type="evidence" value="ECO:0007669"/>
    <property type="project" value="UniProtKB-KW"/>
</dbReference>
<evidence type="ECO:0000256" key="1">
    <source>
        <dbReference type="ARBA" id="ARBA00022801"/>
    </source>
</evidence>
<comment type="caution">
    <text evidence="4">The sequence shown here is derived from an EMBL/GenBank/DDBJ whole genome shotgun (WGS) entry which is preliminary data.</text>
</comment>
<reference evidence="4" key="1">
    <citation type="submission" date="2021-11" db="EMBL/GenBank/DDBJ databases">
        <title>Genome sequence.</title>
        <authorList>
            <person name="Sun Q."/>
        </authorList>
    </citation>
    <scope>NUCLEOTIDE SEQUENCE</scope>
    <source>
        <strain evidence="4">JC740</strain>
    </source>
</reference>
<dbReference type="InterPro" id="IPR029058">
    <property type="entry name" value="AB_hydrolase_fold"/>
</dbReference>
<dbReference type="Pfam" id="PF20434">
    <property type="entry name" value="BD-FAE"/>
    <property type="match status" value="1"/>
</dbReference>
<keyword evidence="1 4" id="KW-0378">Hydrolase</keyword>
<sequence length="332" mass="36620">MGMIVCGPVSAQRPDRSGGIRSERSNRGGPSGGERSGGRTRNETPPVLDQEFIETKLPKGTRYISDVVFKTVGETELKLDLLLPENPSGESLPVAVWIHGGAWMRGNKARDLHRFDQLTSRLLQRKMAFVSIEYRLSGQASYPEPVRDCVDALAFLNRIRDEYHLDTDRMFLMGTSAGGHLVSLIGSAFNNLPADFVSDPQQSLGTLLGVVDFYGPADLVFLQGKRDEIDYENDASPEARFLGHSPLTRPDLARAASPTNHVSENSPPFLIFHGDEDTRVPMTQSVLLNSLLKSHGVSSKLVVVEGARHGDQKFDDEVYNNDVLEFVDSLLK</sequence>
<dbReference type="InterPro" id="IPR049492">
    <property type="entry name" value="BD-FAE-like_dom"/>
</dbReference>
<proteinExistence type="predicted"/>
<evidence type="ECO:0000259" key="3">
    <source>
        <dbReference type="Pfam" id="PF20434"/>
    </source>
</evidence>
<dbReference type="RefSeq" id="WP_230273526.1">
    <property type="nucleotide sequence ID" value="NZ_JAJKFW010000022.1"/>
</dbReference>
<keyword evidence="5" id="KW-1185">Reference proteome</keyword>
<evidence type="ECO:0000313" key="4">
    <source>
        <dbReference type="EMBL" id="MCC9642650.1"/>
    </source>
</evidence>
<feature type="region of interest" description="Disordered" evidence="2">
    <location>
        <begin position="1"/>
        <end position="48"/>
    </location>
</feature>
<dbReference type="EMBL" id="JAJKFW010000022">
    <property type="protein sequence ID" value="MCC9642650.1"/>
    <property type="molecule type" value="Genomic_DNA"/>
</dbReference>
<organism evidence="4 5">
    <name type="scientific">Rhodopirellula halodulae</name>
    <dbReference type="NCBI Taxonomy" id="2894198"/>
    <lineage>
        <taxon>Bacteria</taxon>
        <taxon>Pseudomonadati</taxon>
        <taxon>Planctomycetota</taxon>
        <taxon>Planctomycetia</taxon>
        <taxon>Pirellulales</taxon>
        <taxon>Pirellulaceae</taxon>
        <taxon>Rhodopirellula</taxon>
    </lineage>
</organism>
<dbReference type="Proteomes" id="UP001430306">
    <property type="component" value="Unassembled WGS sequence"/>
</dbReference>